<sequence length="126" mass="13303">MSFGPTRSVDPVKAESELALNVKKALSPDETAPKQKHVRSASTAWAARGAGAGASSPPAWAPARGSVRRGEAGDRPEPPPPSGDPHLPRNVRPTCGPAPKREGGGTLAWRNRPGVTRHVARRVPWK</sequence>
<reference evidence="2 3" key="1">
    <citation type="journal article" name="Sci. Rep.">
        <title>Genome-scale phylogenetic analyses confirm Olpidium as the closest living zoosporic fungus to the non-flagellated, terrestrial fungi.</title>
        <authorList>
            <person name="Chang Y."/>
            <person name="Rochon D."/>
            <person name="Sekimoto S."/>
            <person name="Wang Y."/>
            <person name="Chovatia M."/>
            <person name="Sandor L."/>
            <person name="Salamov A."/>
            <person name="Grigoriev I.V."/>
            <person name="Stajich J.E."/>
            <person name="Spatafora J.W."/>
        </authorList>
    </citation>
    <scope>NUCLEOTIDE SEQUENCE [LARGE SCALE GENOMIC DNA]</scope>
    <source>
        <strain evidence="2">S191</strain>
    </source>
</reference>
<keyword evidence="3" id="KW-1185">Reference proteome</keyword>
<dbReference type="AlphaFoldDB" id="A0A8H7ZP36"/>
<organism evidence="2 3">
    <name type="scientific">Olpidium bornovanus</name>
    <dbReference type="NCBI Taxonomy" id="278681"/>
    <lineage>
        <taxon>Eukaryota</taxon>
        <taxon>Fungi</taxon>
        <taxon>Fungi incertae sedis</taxon>
        <taxon>Olpidiomycota</taxon>
        <taxon>Olpidiomycotina</taxon>
        <taxon>Olpidiomycetes</taxon>
        <taxon>Olpidiales</taxon>
        <taxon>Olpidiaceae</taxon>
        <taxon>Olpidium</taxon>
    </lineage>
</organism>
<feature type="compositionally biased region" description="Basic and acidic residues" evidence="1">
    <location>
        <begin position="68"/>
        <end position="77"/>
    </location>
</feature>
<feature type="compositionally biased region" description="Low complexity" evidence="1">
    <location>
        <begin position="40"/>
        <end position="65"/>
    </location>
</feature>
<dbReference type="Proteomes" id="UP000673691">
    <property type="component" value="Unassembled WGS sequence"/>
</dbReference>
<gene>
    <name evidence="2" type="ORF">BJ554DRAFT_3513</name>
</gene>
<name>A0A8H7ZP36_9FUNG</name>
<feature type="region of interest" description="Disordered" evidence="1">
    <location>
        <begin position="24"/>
        <end position="126"/>
    </location>
</feature>
<protein>
    <submittedName>
        <fullName evidence="2">Uncharacterized protein</fullName>
    </submittedName>
</protein>
<evidence type="ECO:0000256" key="1">
    <source>
        <dbReference type="SAM" id="MobiDB-lite"/>
    </source>
</evidence>
<comment type="caution">
    <text evidence="2">The sequence shown here is derived from an EMBL/GenBank/DDBJ whole genome shotgun (WGS) entry which is preliminary data.</text>
</comment>
<evidence type="ECO:0000313" key="3">
    <source>
        <dbReference type="Proteomes" id="UP000673691"/>
    </source>
</evidence>
<proteinExistence type="predicted"/>
<dbReference type="EMBL" id="JAEFCI010011350">
    <property type="protein sequence ID" value="KAG5456679.1"/>
    <property type="molecule type" value="Genomic_DNA"/>
</dbReference>
<evidence type="ECO:0000313" key="2">
    <source>
        <dbReference type="EMBL" id="KAG5456679.1"/>
    </source>
</evidence>
<accession>A0A8H7ZP36</accession>